<reference evidence="3 4" key="1">
    <citation type="journal article" date="2015" name="Parasitol. Res.">
        <title>Viruses in close associations with free-living amoebae.</title>
        <authorList>
            <person name="Scheid P."/>
        </authorList>
    </citation>
    <scope>NUCLEOTIDE SEQUENCE [LARGE SCALE GENOMIC DNA]</scope>
    <source>
        <strain evidence="3">KlaHel</strain>
    </source>
</reference>
<evidence type="ECO:0000313" key="4">
    <source>
        <dbReference type="Proteomes" id="UP000202511"/>
    </source>
</evidence>
<dbReference type="InterPro" id="IPR019956">
    <property type="entry name" value="Ubiquitin_dom"/>
</dbReference>
<dbReference type="Pfam" id="PF00240">
    <property type="entry name" value="ubiquitin"/>
    <property type="match status" value="1"/>
</dbReference>
<feature type="domain" description="Ubiquitin-like" evidence="2">
    <location>
        <begin position="159"/>
        <end position="234"/>
    </location>
</feature>
<dbReference type="InterPro" id="IPR029071">
    <property type="entry name" value="Ubiquitin-like_domsf"/>
</dbReference>
<dbReference type="GeneID" id="23462316"/>
<proteinExistence type="predicted"/>
<dbReference type="InterPro" id="IPR000626">
    <property type="entry name" value="Ubiquitin-like_dom"/>
</dbReference>
<feature type="region of interest" description="Disordered" evidence="1">
    <location>
        <begin position="1"/>
        <end position="25"/>
    </location>
</feature>
<evidence type="ECO:0000313" key="3">
    <source>
        <dbReference type="EMBL" id="AJF97399.1"/>
    </source>
</evidence>
<dbReference type="KEGG" id="vg:23462316"/>
<feature type="compositionally biased region" description="Polar residues" evidence="1">
    <location>
        <begin position="1"/>
        <end position="21"/>
    </location>
</feature>
<sequence>MSAAGATTASDDQRPGTTTQVEARPGVGHGGVVFVTQGQRSILAVVKYMGDRKFRLAPWPHNSLYGAEDEWTVDVATVAVDGDWVDAPLPKCCVCVNRKAGCALPCRCTAPCVCIWCAGRLDACPQCRTPFQSKGVPWASLGYQGNIGALRAPCAWETIRVFVRTLTGKTLTLRLRLNSTVRHLKEAVQDREGIPPDQQRALFAGTEMDDRLALTFYHLRDECMVHLVCRMHGD</sequence>
<dbReference type="OrthoDB" id="19231at10239"/>
<dbReference type="Gene3D" id="3.10.20.90">
    <property type="entry name" value="Phosphatidylinositol 3-kinase Catalytic Subunit, Chain A, domain 1"/>
    <property type="match status" value="1"/>
</dbReference>
<dbReference type="InterPro" id="IPR050158">
    <property type="entry name" value="Ubiquitin_ubiquitin-like"/>
</dbReference>
<dbReference type="Proteomes" id="UP000202511">
    <property type="component" value="Segment"/>
</dbReference>
<dbReference type="SUPFAM" id="SSF54236">
    <property type="entry name" value="Ubiquitin-like"/>
    <property type="match status" value="1"/>
</dbReference>
<accession>A0A0B5J1L2</accession>
<dbReference type="PROSITE" id="PS50053">
    <property type="entry name" value="UBIQUITIN_2"/>
    <property type="match status" value="1"/>
</dbReference>
<dbReference type="SMART" id="SM00213">
    <property type="entry name" value="UBQ"/>
    <property type="match status" value="1"/>
</dbReference>
<evidence type="ECO:0000256" key="1">
    <source>
        <dbReference type="SAM" id="MobiDB-lite"/>
    </source>
</evidence>
<name>A0A0B5J1L2_9VIRU</name>
<dbReference type="RefSeq" id="YP_009119634.1">
    <property type="nucleotide sequence ID" value="NC_026440.1"/>
</dbReference>
<protein>
    <submittedName>
        <fullName evidence="3">Viral ubiquitin</fullName>
    </submittedName>
</protein>
<dbReference type="PRINTS" id="PR00348">
    <property type="entry name" value="UBIQUITIN"/>
</dbReference>
<dbReference type="EMBL" id="KP136319">
    <property type="protein sequence ID" value="AJF97399.1"/>
    <property type="molecule type" value="Genomic_DNA"/>
</dbReference>
<evidence type="ECO:0000259" key="2">
    <source>
        <dbReference type="PROSITE" id="PS50053"/>
    </source>
</evidence>
<dbReference type="PANTHER" id="PTHR10666">
    <property type="entry name" value="UBIQUITIN"/>
    <property type="match status" value="1"/>
</dbReference>
<organism evidence="3 4">
    <name type="scientific">Pandoravirus inopinatum</name>
    <dbReference type="NCBI Taxonomy" id="1605721"/>
    <lineage>
        <taxon>Viruses</taxon>
        <taxon>Pandoravirus</taxon>
    </lineage>
</organism>